<dbReference type="GO" id="GO:0006508">
    <property type="term" value="P:proteolysis"/>
    <property type="evidence" value="ECO:0007669"/>
    <property type="project" value="InterPro"/>
</dbReference>
<dbReference type="PROSITE" id="PS51257">
    <property type="entry name" value="PROKAR_LIPOPROTEIN"/>
    <property type="match status" value="1"/>
</dbReference>
<organism evidence="3 4">
    <name type="scientific">Macrococcoides canis</name>
    <dbReference type="NCBI Taxonomy" id="1855823"/>
    <lineage>
        <taxon>Bacteria</taxon>
        <taxon>Bacillati</taxon>
        <taxon>Bacillota</taxon>
        <taxon>Bacilli</taxon>
        <taxon>Bacillales</taxon>
        <taxon>Staphylococcaceae</taxon>
        <taxon>Macrococcoides</taxon>
    </lineage>
</organism>
<dbReference type="RefSeq" id="WP_167625976.1">
    <property type="nucleotide sequence ID" value="NZ_CBCRZA010000007.1"/>
</dbReference>
<sequence>MRKLSVILLSAILLTACQENEPPVETKETTKNNEKETVQVKEQEAVKSHDKEVKDGITYIDGILIVNKDIELPETYHPDVDQTANQHLNELIAAGNEDGLNLVLRSAFRSYETQASLYNQYVARDGQKKADTYSARPGHSEHQTGLAFDLGNIEGSDDFMESFEDTKEGQWLKSHAHEYGFIIRYPKGKSDITGYQYEPWHLRYLGKPTAEKVYESGLTLEEYLGLK</sequence>
<dbReference type="AlphaFoldDB" id="A0A1W7AEY9"/>
<dbReference type="Pfam" id="PF02557">
    <property type="entry name" value="VanY"/>
    <property type="match status" value="1"/>
</dbReference>
<proteinExistence type="predicted"/>
<dbReference type="PANTHER" id="PTHR34385">
    <property type="entry name" value="D-ALANYL-D-ALANINE CARBOXYPEPTIDASE"/>
    <property type="match status" value="1"/>
</dbReference>
<dbReference type="KEGG" id="mcak:MCCS_21010"/>
<keyword evidence="4" id="KW-1185">Reference proteome</keyword>
<dbReference type="STRING" id="1855823.MCCS_21010"/>
<dbReference type="Proteomes" id="UP000194154">
    <property type="component" value="Chromosome"/>
</dbReference>
<feature type="compositionally biased region" description="Basic and acidic residues" evidence="1">
    <location>
        <begin position="24"/>
        <end position="47"/>
    </location>
</feature>
<dbReference type="GO" id="GO:0009002">
    <property type="term" value="F:serine-type D-Ala-D-Ala carboxypeptidase activity"/>
    <property type="evidence" value="ECO:0007669"/>
    <property type="project" value="UniProtKB-EC"/>
</dbReference>
<gene>
    <name evidence="3" type="primary">vanYB</name>
    <name evidence="3" type="ORF">MCCS_21010</name>
</gene>
<protein>
    <submittedName>
        <fullName evidence="3">D-alanyl-D-alanine carboxypeptidase</fullName>
        <ecNumber evidence="3">3.4.16.4</ecNumber>
    </submittedName>
</protein>
<dbReference type="InterPro" id="IPR058193">
    <property type="entry name" value="VanY/YodJ_core_dom"/>
</dbReference>
<feature type="region of interest" description="Disordered" evidence="1">
    <location>
        <begin position="21"/>
        <end position="47"/>
    </location>
</feature>
<evidence type="ECO:0000313" key="4">
    <source>
        <dbReference type="Proteomes" id="UP000194154"/>
    </source>
</evidence>
<dbReference type="SUPFAM" id="SSF55166">
    <property type="entry name" value="Hedgehog/DD-peptidase"/>
    <property type="match status" value="1"/>
</dbReference>
<evidence type="ECO:0000313" key="3">
    <source>
        <dbReference type="EMBL" id="ARQ07690.1"/>
    </source>
</evidence>
<keyword evidence="3" id="KW-0121">Carboxypeptidase</keyword>
<name>A0A1W7AEY9_9STAP</name>
<feature type="domain" description="D-alanyl-D-alanine carboxypeptidase-like core" evidence="2">
    <location>
        <begin position="80"/>
        <end position="207"/>
    </location>
</feature>
<dbReference type="PANTHER" id="PTHR34385:SF1">
    <property type="entry name" value="PEPTIDOGLYCAN L-ALANYL-D-GLUTAMATE ENDOPEPTIDASE CWLK"/>
    <property type="match status" value="1"/>
</dbReference>
<reference evidence="3 4" key="1">
    <citation type="journal article" date="2017" name="Int. J. Syst. Evol. Microbiol.">
        <title>Macrococcus canis sp. nov., a skin bacterium associated with infections in dogs.</title>
        <authorList>
            <person name="Gobeli Brawand S."/>
            <person name="Cotting K."/>
            <person name="Gomez-Sanz E."/>
            <person name="Collaud A."/>
            <person name="Thomann A."/>
            <person name="Brodard I."/>
            <person name="Rodriguez-Campos S."/>
            <person name="Strauss C."/>
            <person name="Perreten V."/>
        </authorList>
    </citation>
    <scope>NUCLEOTIDE SEQUENCE [LARGE SCALE GENOMIC DNA]</scope>
    <source>
        <strain evidence="3 4">KM45013</strain>
    </source>
</reference>
<dbReference type="GeneID" id="35296186"/>
<dbReference type="CDD" id="cd14852">
    <property type="entry name" value="LD-carboxypeptidase"/>
    <property type="match status" value="1"/>
</dbReference>
<dbReference type="InterPro" id="IPR009045">
    <property type="entry name" value="Zn_M74/Hedgehog-like"/>
</dbReference>
<evidence type="ECO:0000259" key="2">
    <source>
        <dbReference type="Pfam" id="PF02557"/>
    </source>
</evidence>
<keyword evidence="3" id="KW-0378">Hydrolase</keyword>
<dbReference type="EC" id="3.4.16.4" evidence="3"/>
<keyword evidence="3" id="KW-0645">Protease</keyword>
<accession>A0A1W7AEY9</accession>
<dbReference type="Gene3D" id="3.30.1380.10">
    <property type="match status" value="1"/>
</dbReference>
<dbReference type="InterPro" id="IPR052179">
    <property type="entry name" value="DD-CPase-like"/>
</dbReference>
<dbReference type="InterPro" id="IPR003709">
    <property type="entry name" value="VanY-like_core_dom"/>
</dbReference>
<dbReference type="EMBL" id="CP021059">
    <property type="protein sequence ID" value="ARQ07690.1"/>
    <property type="molecule type" value="Genomic_DNA"/>
</dbReference>
<evidence type="ECO:0000256" key="1">
    <source>
        <dbReference type="SAM" id="MobiDB-lite"/>
    </source>
</evidence>